<feature type="signal peptide" evidence="1">
    <location>
        <begin position="1"/>
        <end position="17"/>
    </location>
</feature>
<evidence type="ECO:0000313" key="2">
    <source>
        <dbReference type="Proteomes" id="UP000504637"/>
    </source>
</evidence>
<reference evidence="3" key="2">
    <citation type="submission" date="2020-04" db="EMBL/GenBank/DDBJ databases">
        <authorList>
            <consortium name="NCBI Genome Project"/>
        </authorList>
    </citation>
    <scope>NUCLEOTIDE SEQUENCE</scope>
    <source>
        <strain evidence="3">CBS 342.82</strain>
    </source>
</reference>
<reference evidence="3" key="1">
    <citation type="submission" date="2020-01" db="EMBL/GenBank/DDBJ databases">
        <authorList>
            <consortium name="DOE Joint Genome Institute"/>
            <person name="Haridas S."/>
            <person name="Albert R."/>
            <person name="Binder M."/>
            <person name="Bloem J."/>
            <person name="Labutti K."/>
            <person name="Salamov A."/>
            <person name="Andreopoulos B."/>
            <person name="Baker S.E."/>
            <person name="Barry K."/>
            <person name="Bills G."/>
            <person name="Bluhm B.H."/>
            <person name="Cannon C."/>
            <person name="Castanera R."/>
            <person name="Culley D.E."/>
            <person name="Daum C."/>
            <person name="Ezra D."/>
            <person name="Gonzalez J.B."/>
            <person name="Henrissat B."/>
            <person name="Kuo A."/>
            <person name="Liang C."/>
            <person name="Lipzen A."/>
            <person name="Lutzoni F."/>
            <person name="Magnuson J."/>
            <person name="Mondo S."/>
            <person name="Nolan M."/>
            <person name="Ohm R."/>
            <person name="Pangilinan J."/>
            <person name="Park H.-J."/>
            <person name="Ramirez L."/>
            <person name="Alfaro M."/>
            <person name="Sun H."/>
            <person name="Tritt A."/>
            <person name="Yoshinaga Y."/>
            <person name="Zwiers L.-H."/>
            <person name="Turgeon B.G."/>
            <person name="Goodwin S.B."/>
            <person name="Spatafora J.W."/>
            <person name="Crous P.W."/>
            <person name="Grigoriev I.V."/>
        </authorList>
    </citation>
    <scope>NUCLEOTIDE SEQUENCE</scope>
    <source>
        <strain evidence="3">CBS 342.82</strain>
    </source>
</reference>
<evidence type="ECO:0000313" key="3">
    <source>
        <dbReference type="RefSeq" id="XP_033458960.1"/>
    </source>
</evidence>
<protein>
    <submittedName>
        <fullName evidence="3">Uncharacterized protein</fullName>
    </submittedName>
</protein>
<dbReference type="GeneID" id="54364830"/>
<name>A0A6J3M336_9PEZI</name>
<keyword evidence="2" id="KW-1185">Reference proteome</keyword>
<keyword evidence="1" id="KW-0732">Signal</keyword>
<dbReference type="AlphaFoldDB" id="A0A6J3M336"/>
<organism evidence="3">
    <name type="scientific">Dissoconium aciculare CBS 342.82</name>
    <dbReference type="NCBI Taxonomy" id="1314786"/>
    <lineage>
        <taxon>Eukaryota</taxon>
        <taxon>Fungi</taxon>
        <taxon>Dikarya</taxon>
        <taxon>Ascomycota</taxon>
        <taxon>Pezizomycotina</taxon>
        <taxon>Dothideomycetes</taxon>
        <taxon>Dothideomycetidae</taxon>
        <taxon>Mycosphaerellales</taxon>
        <taxon>Dissoconiaceae</taxon>
        <taxon>Dissoconium</taxon>
    </lineage>
</organism>
<proteinExistence type="predicted"/>
<dbReference type="OrthoDB" id="3523203at2759"/>
<feature type="chain" id="PRO_5027050476" evidence="1">
    <location>
        <begin position="18"/>
        <end position="275"/>
    </location>
</feature>
<dbReference type="Proteomes" id="UP000504637">
    <property type="component" value="Unplaced"/>
</dbReference>
<reference evidence="3" key="3">
    <citation type="submission" date="2025-08" db="UniProtKB">
        <authorList>
            <consortium name="RefSeq"/>
        </authorList>
    </citation>
    <scope>IDENTIFICATION</scope>
    <source>
        <strain evidence="3">CBS 342.82</strain>
    </source>
</reference>
<gene>
    <name evidence="3" type="ORF">K489DRAFT_401738</name>
</gene>
<accession>A0A6J3M336</accession>
<evidence type="ECO:0000256" key="1">
    <source>
        <dbReference type="SAM" id="SignalP"/>
    </source>
</evidence>
<sequence length="275" mass="29770">MLLMCLSGFVAFTLVCAAPSSPKTIPTFLGIRQEGSFSTIWNDDAYPEPLNFEVYNAGAPCTFQIAYERFPFDRAYIADYVAEYADGSSTLLRATYGSFATDALASKDFFGIQDSYPENRAPYVVFFPDACQNGLAPQSFRVNFALPESYSYENNWTTGSLPILSDSLADEVTGVKLVSGNTSTVTWEPVDGATNYVILTESLSDSEVGPRPIVIAYEVFGARARIYSTTGDVLRAAVLANRGGDNGRLSGGAKQFTALNRVFEVGPSARECGDV</sequence>
<dbReference type="RefSeq" id="XP_033458960.1">
    <property type="nucleotide sequence ID" value="XM_033607030.1"/>
</dbReference>